<feature type="domain" description="Protein phosphatase 1 regulatory subunit 21 N-terminal" evidence="2">
    <location>
        <begin position="19"/>
        <end position="133"/>
    </location>
</feature>
<accession>A0A183IZJ0</accession>
<dbReference type="GO" id="GO:0005769">
    <property type="term" value="C:early endosome"/>
    <property type="evidence" value="ECO:0007669"/>
    <property type="project" value="TreeGrafter"/>
</dbReference>
<proteinExistence type="predicted"/>
<dbReference type="EMBL" id="UZAM01012232">
    <property type="protein sequence ID" value="VDP20763.1"/>
    <property type="molecule type" value="Genomic_DNA"/>
</dbReference>
<evidence type="ECO:0000256" key="1">
    <source>
        <dbReference type="SAM" id="Coils"/>
    </source>
</evidence>
<dbReference type="SMART" id="SM01254">
    <property type="entry name" value="KLRAQ"/>
    <property type="match status" value="1"/>
</dbReference>
<reference evidence="3 4" key="2">
    <citation type="submission" date="2018-11" db="EMBL/GenBank/DDBJ databases">
        <authorList>
            <consortium name="Pathogen Informatics"/>
        </authorList>
    </citation>
    <scope>NUCLEOTIDE SEQUENCE [LARGE SCALE GENOMIC DNA]</scope>
</reference>
<name>A0A183IZJ0_9BILA</name>
<evidence type="ECO:0000313" key="3">
    <source>
        <dbReference type="EMBL" id="VDP20763.1"/>
    </source>
</evidence>
<sequence>MSVSASTSASEQDLPSKYRRLASAYAKIRSELKMVRNTLQEEEIRGRNKSMQLNESEARIQRLEAEVESLNFRNIQLEKRVSVLRKELETSRMDYDSKMPARASSRISLFRKMSHSTSEQIIDPARCALENELATKIADNESLVKKIRDMEVAYETEMEQRKRRIAELEADNLSLQQQLHTAVEDQETQMSELQRCHRTLTERFQTLQNECSKERQLAKK</sequence>
<dbReference type="InterPro" id="IPR019343">
    <property type="entry name" value="PPP1R21_N"/>
</dbReference>
<organism evidence="5">
    <name type="scientific">Soboliphyme baturini</name>
    <dbReference type="NCBI Taxonomy" id="241478"/>
    <lineage>
        <taxon>Eukaryota</taxon>
        <taxon>Metazoa</taxon>
        <taxon>Ecdysozoa</taxon>
        <taxon>Nematoda</taxon>
        <taxon>Enoplea</taxon>
        <taxon>Dorylaimia</taxon>
        <taxon>Dioctophymatida</taxon>
        <taxon>Dioctophymatoidea</taxon>
        <taxon>Soboliphymatidae</taxon>
        <taxon>Soboliphyme</taxon>
    </lineage>
</organism>
<gene>
    <name evidence="3" type="ORF">SBAD_LOCUS9038</name>
</gene>
<evidence type="ECO:0000313" key="4">
    <source>
        <dbReference type="Proteomes" id="UP000270296"/>
    </source>
</evidence>
<evidence type="ECO:0000313" key="5">
    <source>
        <dbReference type="WBParaSite" id="SBAD_0000936401-mRNA-1"/>
    </source>
</evidence>
<keyword evidence="1" id="KW-0175">Coiled coil</keyword>
<evidence type="ECO:0000259" key="2">
    <source>
        <dbReference type="SMART" id="SM01254"/>
    </source>
</evidence>
<dbReference type="InterPro" id="IPR040024">
    <property type="entry name" value="PPP1R21"/>
</dbReference>
<dbReference type="Pfam" id="PF10205">
    <property type="entry name" value="KLRAQ"/>
    <property type="match status" value="1"/>
</dbReference>
<feature type="coiled-coil region" evidence="1">
    <location>
        <begin position="25"/>
        <end position="87"/>
    </location>
</feature>
<reference evidence="5" key="1">
    <citation type="submission" date="2016-06" db="UniProtKB">
        <authorList>
            <consortium name="WormBaseParasite"/>
        </authorList>
    </citation>
    <scope>IDENTIFICATION</scope>
</reference>
<dbReference type="AlphaFoldDB" id="A0A183IZJ0"/>
<dbReference type="PANTHER" id="PTHR21448:SF0">
    <property type="entry name" value="PROTEIN PHOSPHATASE 1 REGULATORY SUBUNIT 21"/>
    <property type="match status" value="1"/>
</dbReference>
<protein>
    <submittedName>
        <fullName evidence="5">KLRAQ domain-containing protein</fullName>
    </submittedName>
</protein>
<dbReference type="OrthoDB" id="5566667at2759"/>
<dbReference type="WBParaSite" id="SBAD_0000936401-mRNA-1">
    <property type="protein sequence ID" value="SBAD_0000936401-mRNA-1"/>
    <property type="gene ID" value="SBAD_0000936401"/>
</dbReference>
<dbReference type="Proteomes" id="UP000270296">
    <property type="component" value="Unassembled WGS sequence"/>
</dbReference>
<feature type="coiled-coil region" evidence="1">
    <location>
        <begin position="151"/>
        <end position="210"/>
    </location>
</feature>
<keyword evidence="4" id="KW-1185">Reference proteome</keyword>
<dbReference type="GO" id="GO:0016020">
    <property type="term" value="C:membrane"/>
    <property type="evidence" value="ECO:0007669"/>
    <property type="project" value="TreeGrafter"/>
</dbReference>
<dbReference type="PANTHER" id="PTHR21448">
    <property type="entry name" value="SMOOTH MUSCLE MYOSIN HEAVY CHAIN-RELATED"/>
    <property type="match status" value="1"/>
</dbReference>